<dbReference type="SUPFAM" id="SSF52402">
    <property type="entry name" value="Adenine nucleotide alpha hydrolases-like"/>
    <property type="match status" value="1"/>
</dbReference>
<dbReference type="AlphaFoldDB" id="A0A6N7IP30"/>
<dbReference type="SMART" id="SM00387">
    <property type="entry name" value="HATPase_c"/>
    <property type="match status" value="1"/>
</dbReference>
<dbReference type="InterPro" id="IPR004358">
    <property type="entry name" value="Sig_transdc_His_kin-like_C"/>
</dbReference>
<dbReference type="Pfam" id="PF13492">
    <property type="entry name" value="GAF_3"/>
    <property type="match status" value="1"/>
</dbReference>
<evidence type="ECO:0000256" key="5">
    <source>
        <dbReference type="ARBA" id="ARBA00022679"/>
    </source>
</evidence>
<dbReference type="Pfam" id="PF00512">
    <property type="entry name" value="HisKA"/>
    <property type="match status" value="1"/>
</dbReference>
<gene>
    <name evidence="16" type="ORF">GFC01_03535</name>
</gene>
<keyword evidence="10 14" id="KW-1133">Transmembrane helix</keyword>
<evidence type="ECO:0000256" key="2">
    <source>
        <dbReference type="ARBA" id="ARBA00004141"/>
    </source>
</evidence>
<dbReference type="InterPro" id="IPR003018">
    <property type="entry name" value="GAF"/>
</dbReference>
<dbReference type="CDD" id="cd01987">
    <property type="entry name" value="USP_KdpD-like"/>
    <property type="match status" value="1"/>
</dbReference>
<dbReference type="InterPro" id="IPR003594">
    <property type="entry name" value="HATPase_dom"/>
</dbReference>
<accession>A0A6N7IP30</accession>
<dbReference type="InterPro" id="IPR005467">
    <property type="entry name" value="His_kinase_dom"/>
</dbReference>
<dbReference type="GO" id="GO:0005886">
    <property type="term" value="C:plasma membrane"/>
    <property type="evidence" value="ECO:0007669"/>
    <property type="project" value="TreeGrafter"/>
</dbReference>
<dbReference type="Pfam" id="PF00582">
    <property type="entry name" value="Usp"/>
    <property type="match status" value="1"/>
</dbReference>
<keyword evidence="5" id="KW-0808">Transferase</keyword>
<dbReference type="RefSeq" id="WP_152945273.1">
    <property type="nucleotide sequence ID" value="NZ_WHYR01000006.1"/>
</dbReference>
<dbReference type="GO" id="GO:0005737">
    <property type="term" value="C:cytoplasm"/>
    <property type="evidence" value="ECO:0007669"/>
    <property type="project" value="UniProtKB-ARBA"/>
</dbReference>
<dbReference type="Gene3D" id="3.40.50.620">
    <property type="entry name" value="HUPs"/>
    <property type="match status" value="1"/>
</dbReference>
<dbReference type="Proteomes" id="UP000441717">
    <property type="component" value="Unassembled WGS sequence"/>
</dbReference>
<dbReference type="InterPro" id="IPR003852">
    <property type="entry name" value="Sig_transdc_His_kinase_KdpD_N"/>
</dbReference>
<feature type="transmembrane region" description="Helical" evidence="14">
    <location>
        <begin position="396"/>
        <end position="416"/>
    </location>
</feature>
<evidence type="ECO:0000256" key="6">
    <source>
        <dbReference type="ARBA" id="ARBA00022692"/>
    </source>
</evidence>
<dbReference type="Gene3D" id="3.30.450.40">
    <property type="match status" value="1"/>
</dbReference>
<keyword evidence="4" id="KW-0597">Phosphoprotein</keyword>
<dbReference type="InterPro" id="IPR029016">
    <property type="entry name" value="GAF-like_dom_sf"/>
</dbReference>
<dbReference type="SUPFAM" id="SSF47384">
    <property type="entry name" value="Homodimeric domain of signal transducing histidine kinase"/>
    <property type="match status" value="1"/>
</dbReference>
<keyword evidence="12 14" id="KW-0472">Membrane</keyword>
<dbReference type="SUPFAM" id="SSF55874">
    <property type="entry name" value="ATPase domain of HSP90 chaperone/DNA topoisomerase II/histidine kinase"/>
    <property type="match status" value="1"/>
</dbReference>
<feature type="transmembrane region" description="Helical" evidence="14">
    <location>
        <begin position="422"/>
        <end position="438"/>
    </location>
</feature>
<dbReference type="PANTHER" id="PTHR45569">
    <property type="entry name" value="SENSOR PROTEIN KDPD"/>
    <property type="match status" value="1"/>
</dbReference>
<dbReference type="GO" id="GO:0000155">
    <property type="term" value="F:phosphorelay sensor kinase activity"/>
    <property type="evidence" value="ECO:0007669"/>
    <property type="project" value="InterPro"/>
</dbReference>
<dbReference type="CDD" id="cd00075">
    <property type="entry name" value="HATPase"/>
    <property type="match status" value="1"/>
</dbReference>
<dbReference type="InterPro" id="IPR014729">
    <property type="entry name" value="Rossmann-like_a/b/a_fold"/>
</dbReference>
<dbReference type="PANTHER" id="PTHR45569:SF1">
    <property type="entry name" value="SENSOR PROTEIN KDPD"/>
    <property type="match status" value="1"/>
</dbReference>
<keyword evidence="11" id="KW-0902">Two-component regulatory system</keyword>
<evidence type="ECO:0000256" key="13">
    <source>
        <dbReference type="ARBA" id="ARBA00057300"/>
    </source>
</evidence>
<dbReference type="Gene3D" id="1.10.287.130">
    <property type="match status" value="1"/>
</dbReference>
<evidence type="ECO:0000256" key="1">
    <source>
        <dbReference type="ARBA" id="ARBA00000085"/>
    </source>
</evidence>
<evidence type="ECO:0000256" key="4">
    <source>
        <dbReference type="ARBA" id="ARBA00022553"/>
    </source>
</evidence>
<dbReference type="InterPro" id="IPR038318">
    <property type="entry name" value="KdpD_sf"/>
</dbReference>
<dbReference type="SMART" id="SM00065">
    <property type="entry name" value="GAF"/>
    <property type="match status" value="1"/>
</dbReference>
<evidence type="ECO:0000256" key="9">
    <source>
        <dbReference type="ARBA" id="ARBA00022840"/>
    </source>
</evidence>
<dbReference type="CDD" id="cd00082">
    <property type="entry name" value="HisKA"/>
    <property type="match status" value="1"/>
</dbReference>
<keyword evidence="7" id="KW-0547">Nucleotide-binding</keyword>
<dbReference type="EMBL" id="WHYR01000006">
    <property type="protein sequence ID" value="MQL51349.1"/>
    <property type="molecule type" value="Genomic_DNA"/>
</dbReference>
<evidence type="ECO:0000313" key="17">
    <source>
        <dbReference type="Proteomes" id="UP000441717"/>
    </source>
</evidence>
<dbReference type="InterPro" id="IPR006016">
    <property type="entry name" value="UspA"/>
</dbReference>
<dbReference type="GO" id="GO:0005524">
    <property type="term" value="F:ATP binding"/>
    <property type="evidence" value="ECO:0007669"/>
    <property type="project" value="UniProtKB-KW"/>
</dbReference>
<dbReference type="SMART" id="SM00388">
    <property type="entry name" value="HisKA"/>
    <property type="match status" value="1"/>
</dbReference>
<dbReference type="PROSITE" id="PS50109">
    <property type="entry name" value="HIS_KIN"/>
    <property type="match status" value="1"/>
</dbReference>
<keyword evidence="8" id="KW-0418">Kinase</keyword>
<keyword evidence="6 14" id="KW-0812">Transmembrane</keyword>
<evidence type="ECO:0000256" key="8">
    <source>
        <dbReference type="ARBA" id="ARBA00022777"/>
    </source>
</evidence>
<evidence type="ECO:0000256" key="7">
    <source>
        <dbReference type="ARBA" id="ARBA00022741"/>
    </source>
</evidence>
<feature type="transmembrane region" description="Helical" evidence="14">
    <location>
        <begin position="474"/>
        <end position="495"/>
    </location>
</feature>
<evidence type="ECO:0000256" key="3">
    <source>
        <dbReference type="ARBA" id="ARBA00012438"/>
    </source>
</evidence>
<protein>
    <recommendedName>
        <fullName evidence="3">histidine kinase</fullName>
        <ecNumber evidence="3">2.7.13.3</ecNumber>
    </recommendedName>
</protein>
<feature type="transmembrane region" description="Helical" evidence="14">
    <location>
        <begin position="445"/>
        <end position="462"/>
    </location>
</feature>
<reference evidence="16 17" key="1">
    <citation type="submission" date="2019-10" db="EMBL/GenBank/DDBJ databases">
        <title>Comparative genomics of sulfur disproportionating microorganisms.</title>
        <authorList>
            <person name="Ward L.M."/>
            <person name="Bertran E."/>
            <person name="Johnston D."/>
        </authorList>
    </citation>
    <scope>NUCLEOTIDE SEQUENCE [LARGE SCALE GENOMIC DNA]</scope>
    <source>
        <strain evidence="16 17">DSM 14055</strain>
    </source>
</reference>
<comment type="subcellular location">
    <subcellularLocation>
        <location evidence="2">Membrane</location>
        <topology evidence="2">Multi-pass membrane protein</topology>
    </subcellularLocation>
</comment>
<dbReference type="InterPro" id="IPR003661">
    <property type="entry name" value="HisK_dim/P_dom"/>
</dbReference>
<name>A0A6N7IP30_9FIRM</name>
<dbReference type="InterPro" id="IPR027417">
    <property type="entry name" value="P-loop_NTPase"/>
</dbReference>
<evidence type="ECO:0000313" key="16">
    <source>
        <dbReference type="EMBL" id="MQL51349.1"/>
    </source>
</evidence>
<dbReference type="Gene3D" id="3.40.50.300">
    <property type="entry name" value="P-loop containing nucleotide triphosphate hydrolases"/>
    <property type="match status" value="1"/>
</dbReference>
<feature type="domain" description="Histidine kinase" evidence="15">
    <location>
        <begin position="672"/>
        <end position="886"/>
    </location>
</feature>
<dbReference type="Pfam" id="PF02518">
    <property type="entry name" value="HATPase_c"/>
    <property type="match status" value="1"/>
</dbReference>
<evidence type="ECO:0000256" key="11">
    <source>
        <dbReference type="ARBA" id="ARBA00023012"/>
    </source>
</evidence>
<dbReference type="Pfam" id="PF02702">
    <property type="entry name" value="KdpD"/>
    <property type="match status" value="1"/>
</dbReference>
<proteinExistence type="predicted"/>
<dbReference type="InterPro" id="IPR052023">
    <property type="entry name" value="Histidine_kinase_KdpD"/>
</dbReference>
<comment type="caution">
    <text evidence="16">The sequence shown here is derived from an EMBL/GenBank/DDBJ whole genome shotgun (WGS) entry which is preliminary data.</text>
</comment>
<evidence type="ECO:0000256" key="12">
    <source>
        <dbReference type="ARBA" id="ARBA00023136"/>
    </source>
</evidence>
<keyword evidence="9" id="KW-0067">ATP-binding</keyword>
<sequence length="903" mass="98858">MEKDKRPDPDSLLVSLEEEGRGRLTVFLGAAAGVGKTYAMLEAARDRLAEGVDVVVGWVETHGRAETAALLEGLPVIPPRRLVYRGREFAEMDLDALLTRRPALALVDELAHTNIPGSRHVRRYQDVEELLAAGIDVYTTLNIQHLESLNDIVAQITGVQVRETVPDRVLEAARIQLVDIPPEELIQRLKDGKVYVPGQAAEALRKFFRPGNINALRELALRYAARRVDRQVETYMRAHGIPGPWPAGERVMVCVSPSPFSARLIRIARRMAEGLQAEWLAVYVEAPRRFPAGEAERDRLAKNLRLAEELGAETISLTGQDVAEELLELARKRNISQIIIGKPLHSRLWEWLHGSVVDKVIRHSEGISVHVIPGKPGRERQVPRAPGVTRRPPAPLLPYAGIMVLMFLVTLCAASFRTFLGPVNVALMFLLPVLAGAVKWGTGPAVLAALVGVLAFDFLFVPPTFSFTVADLRYLISFVIFLLVALFTGTLSSRLQEQARLSRRREARTAALYALSREIAAVSELEPVLESVARKVAETVEGQVMVLLPDENGRLAVRAASSPGLVDSLDESERAVATWVFERGVMAGRGTDTLSASAGLYLPLRAGEEVRGVLGVHTGDRERYLHPEQVRLLEAFAGLAALAVTRIQLAEKARVARMLAESERLRTALFNSLSHDLRTPLASIIGAVTGLLEGGDVYDPAARRDLLQTIKQGALRMNRFVNNLLDMARLESGLLSLRKEWCDMQDIIGVAVGRLGELRSRPLQIDLQPDLPLVQADFMLIEQVLVNLLDNALKYSEPGSEITIAARREGEELAVAVADRGQHIPEEDLGRIFDKFYRLQSPRLVSGTGLGLAICKGIIEAHGGRIWAANHPAGGVVITFVLPLGEAAPGEVPAEGADHGHGN</sequence>
<dbReference type="InterPro" id="IPR036097">
    <property type="entry name" value="HisK_dim/P_sf"/>
</dbReference>
<dbReference type="InterPro" id="IPR025201">
    <property type="entry name" value="KdpD_TM"/>
</dbReference>
<comment type="function">
    <text evidence="13">Member of the two-component regulatory system KdpD/KdpE involved in the regulation of the kdp operon. KdpD may function as a membrane-associated protein kinase that phosphorylates KdpE in response to environmental signals.</text>
</comment>
<dbReference type="OrthoDB" id="9806130at2"/>
<dbReference type="Gene3D" id="1.20.120.620">
    <property type="entry name" value="Backbone structure of the membrane domain of e. Coli histidine kinase receptor kdpd"/>
    <property type="match status" value="1"/>
</dbReference>
<dbReference type="EC" id="2.7.13.3" evidence="3"/>
<keyword evidence="17" id="KW-1185">Reference proteome</keyword>
<dbReference type="SUPFAM" id="SSF55781">
    <property type="entry name" value="GAF domain-like"/>
    <property type="match status" value="1"/>
</dbReference>
<evidence type="ECO:0000259" key="15">
    <source>
        <dbReference type="PROSITE" id="PS50109"/>
    </source>
</evidence>
<dbReference type="InterPro" id="IPR036890">
    <property type="entry name" value="HATPase_C_sf"/>
</dbReference>
<dbReference type="Pfam" id="PF13493">
    <property type="entry name" value="DUF4118"/>
    <property type="match status" value="1"/>
</dbReference>
<comment type="catalytic activity">
    <reaction evidence="1">
        <text>ATP + protein L-histidine = ADP + protein N-phospho-L-histidine.</text>
        <dbReference type="EC" id="2.7.13.3"/>
    </reaction>
</comment>
<dbReference type="FunFam" id="3.30.565.10:FF:000042">
    <property type="entry name" value="Two-component sensor histidine kinase KdpD"/>
    <property type="match status" value="1"/>
</dbReference>
<dbReference type="GO" id="GO:0042802">
    <property type="term" value="F:identical protein binding"/>
    <property type="evidence" value="ECO:0007669"/>
    <property type="project" value="UniProtKB-ARBA"/>
</dbReference>
<dbReference type="FunFam" id="3.40.50.300:FF:000483">
    <property type="entry name" value="Sensor histidine kinase KdpD"/>
    <property type="match status" value="1"/>
</dbReference>
<evidence type="ECO:0000256" key="10">
    <source>
        <dbReference type="ARBA" id="ARBA00022989"/>
    </source>
</evidence>
<organism evidence="16 17">
    <name type="scientific">Desulfofundulus thermobenzoicus</name>
    <dbReference type="NCBI Taxonomy" id="29376"/>
    <lineage>
        <taxon>Bacteria</taxon>
        <taxon>Bacillati</taxon>
        <taxon>Bacillota</taxon>
        <taxon>Clostridia</taxon>
        <taxon>Eubacteriales</taxon>
        <taxon>Peptococcaceae</taxon>
        <taxon>Desulfofundulus</taxon>
    </lineage>
</organism>
<dbReference type="PRINTS" id="PR00344">
    <property type="entry name" value="BCTRLSENSOR"/>
</dbReference>
<evidence type="ECO:0000256" key="14">
    <source>
        <dbReference type="SAM" id="Phobius"/>
    </source>
</evidence>
<dbReference type="Gene3D" id="3.30.565.10">
    <property type="entry name" value="Histidine kinase-like ATPase, C-terminal domain"/>
    <property type="match status" value="1"/>
</dbReference>